<evidence type="ECO:0000313" key="2">
    <source>
        <dbReference type="Proteomes" id="UP000887116"/>
    </source>
</evidence>
<keyword evidence="2" id="KW-1185">Reference proteome</keyword>
<sequence>MEQSLLLFREVELRAPDVYSRILHIIRPHRIESIIRLFGGHLKRNVPDLNIFNTYRTNIPELLLSFVQASRKNFPEPGDAFGIQLTCRITKNDTQSTLDSKHLGSREQCVQYNVVKSLQYEIQLFSTSAHIFELATKRTFSSVLVRNYTVKELLHRLPEAGYLERGQPFNKCRDGRGRYFYVSTFKYILVKDKHWIRIVFCFLRDLNYLLRYLDATRIVAFTDIKYVFKKCGILCHFFNLLQLVLFQRFNNERDIVTVCKYQCKSGQPLPLNRDGLARNSERSPLEVLSFEAPKKNFVRFSTMQPSPTYPVQTSADKIFFGQQFNEGTGYHFALLPASKQTPVAGAL</sequence>
<dbReference type="OrthoDB" id="6419573at2759"/>
<protein>
    <submittedName>
        <fullName evidence="1">Uncharacterized protein</fullName>
    </submittedName>
</protein>
<organism evidence="1 2">
    <name type="scientific">Trichonephila clavata</name>
    <name type="common">Joro spider</name>
    <name type="synonym">Nephila clavata</name>
    <dbReference type="NCBI Taxonomy" id="2740835"/>
    <lineage>
        <taxon>Eukaryota</taxon>
        <taxon>Metazoa</taxon>
        <taxon>Ecdysozoa</taxon>
        <taxon>Arthropoda</taxon>
        <taxon>Chelicerata</taxon>
        <taxon>Arachnida</taxon>
        <taxon>Araneae</taxon>
        <taxon>Araneomorphae</taxon>
        <taxon>Entelegynae</taxon>
        <taxon>Araneoidea</taxon>
        <taxon>Nephilidae</taxon>
        <taxon>Trichonephila</taxon>
    </lineage>
</organism>
<dbReference type="Proteomes" id="UP000887116">
    <property type="component" value="Unassembled WGS sequence"/>
</dbReference>
<dbReference type="SUPFAM" id="SSF64484">
    <property type="entry name" value="beta and beta-prime subunits of DNA dependent RNA-polymerase"/>
    <property type="match status" value="1"/>
</dbReference>
<dbReference type="EMBL" id="BMAO01000638">
    <property type="protein sequence ID" value="GFQ68168.1"/>
    <property type="molecule type" value="Genomic_DNA"/>
</dbReference>
<reference evidence="1" key="1">
    <citation type="submission" date="2020-07" db="EMBL/GenBank/DDBJ databases">
        <title>Multicomponent nature underlies the extraordinary mechanical properties of spider dragline silk.</title>
        <authorList>
            <person name="Kono N."/>
            <person name="Nakamura H."/>
            <person name="Mori M."/>
            <person name="Yoshida Y."/>
            <person name="Ohtoshi R."/>
            <person name="Malay A.D."/>
            <person name="Moran D.A.P."/>
            <person name="Tomita M."/>
            <person name="Numata K."/>
            <person name="Arakawa K."/>
        </authorList>
    </citation>
    <scope>NUCLEOTIDE SEQUENCE</scope>
</reference>
<gene>
    <name evidence="1" type="primary">AVEN_34098_1</name>
    <name evidence="1" type="ORF">TNCT_729891</name>
</gene>
<dbReference type="AlphaFoldDB" id="A0A8X6F175"/>
<accession>A0A8X6F175</accession>
<proteinExistence type="predicted"/>
<evidence type="ECO:0000313" key="1">
    <source>
        <dbReference type="EMBL" id="GFQ68168.1"/>
    </source>
</evidence>
<name>A0A8X6F175_TRICU</name>
<comment type="caution">
    <text evidence="1">The sequence shown here is derived from an EMBL/GenBank/DDBJ whole genome shotgun (WGS) entry which is preliminary data.</text>
</comment>